<dbReference type="Pfam" id="PF02709">
    <property type="entry name" value="Glyco_transf_7C"/>
    <property type="match status" value="1"/>
</dbReference>
<dbReference type="AlphaFoldDB" id="A0A6C0ILC2"/>
<sequence>MAPKIVFIVPYRCRKQHKFFFCNYMKFILENKDDTEYEVYFSHQCDKRSFNRGAMKNIGFLAIKQKYPDDYKNISFVFNDVDTIPFNKIFDYETVPGVVKHYYGFKFALGGIVVMNGGDFERINGFPCYWGWGMEDNILQRRCLRGNIKMDRSVFYTIGSPEILQLFDGVERIVSKNDPRQMDERNNFNGLTTMKQINYEFSDKSPDVNDNVFVVPDFKMTYINTSHFQTYIPYNENSFHKHDLRGKLTKSLKLKPTTKDVMEAPHKWQNLPPPLPNRKIKNDEERVIDNVNNNNIIQSNTQTQNVKPVVRPNLVMNHYSNRRRGHMRVFK</sequence>
<feature type="domain" description="Galactosyltransferase N-terminal" evidence="12">
    <location>
        <begin position="4"/>
        <end position="89"/>
    </location>
</feature>
<dbReference type="GO" id="GO:0016020">
    <property type="term" value="C:membrane"/>
    <property type="evidence" value="ECO:0007669"/>
    <property type="project" value="UniProtKB-SubCell"/>
</dbReference>
<dbReference type="Gene3D" id="3.90.550.10">
    <property type="entry name" value="Spore Coat Polysaccharide Biosynthesis Protein SpsA, Chain A"/>
    <property type="match status" value="1"/>
</dbReference>
<keyword evidence="9" id="KW-0472">Membrane</keyword>
<evidence type="ECO:0000256" key="8">
    <source>
        <dbReference type="ARBA" id="ARBA00022989"/>
    </source>
</evidence>
<dbReference type="InterPro" id="IPR029044">
    <property type="entry name" value="Nucleotide-diphossugar_trans"/>
</dbReference>
<evidence type="ECO:0000256" key="3">
    <source>
        <dbReference type="ARBA" id="ARBA00005735"/>
    </source>
</evidence>
<dbReference type="UniPathway" id="UPA00378"/>
<organism evidence="13">
    <name type="scientific">viral metagenome</name>
    <dbReference type="NCBI Taxonomy" id="1070528"/>
    <lineage>
        <taxon>unclassified sequences</taxon>
        <taxon>metagenomes</taxon>
        <taxon>organismal metagenomes</taxon>
    </lineage>
</organism>
<comment type="pathway">
    <text evidence="2">Protein modification; protein glycosylation.</text>
</comment>
<evidence type="ECO:0000256" key="4">
    <source>
        <dbReference type="ARBA" id="ARBA00022676"/>
    </source>
</evidence>
<keyword evidence="10" id="KW-0325">Glycoprotein</keyword>
<comment type="subcellular location">
    <subcellularLocation>
        <location evidence="1">Membrane</location>
        <topology evidence="1">Single-pass type II membrane protein</topology>
    </subcellularLocation>
</comment>
<protein>
    <recommendedName>
        <fullName evidence="14">Galactosyltransferase C-terminal domain-containing protein</fullName>
    </recommendedName>
</protein>
<evidence type="ECO:0000256" key="5">
    <source>
        <dbReference type="ARBA" id="ARBA00022679"/>
    </source>
</evidence>
<name>A0A6C0ILC2_9ZZZZ</name>
<dbReference type="PANTHER" id="PTHR19300:SF57">
    <property type="entry name" value="BETA-1,4-N-ACETYLGALACTOSAMINYLTRANSFERASE"/>
    <property type="match status" value="1"/>
</dbReference>
<dbReference type="InterPro" id="IPR027791">
    <property type="entry name" value="Galactosyl_T_C"/>
</dbReference>
<evidence type="ECO:0000313" key="13">
    <source>
        <dbReference type="EMBL" id="QHT94031.1"/>
    </source>
</evidence>
<keyword evidence="5" id="KW-0808">Transferase</keyword>
<evidence type="ECO:0000256" key="1">
    <source>
        <dbReference type="ARBA" id="ARBA00004606"/>
    </source>
</evidence>
<dbReference type="GO" id="GO:0008378">
    <property type="term" value="F:galactosyltransferase activity"/>
    <property type="evidence" value="ECO:0007669"/>
    <property type="project" value="TreeGrafter"/>
</dbReference>
<dbReference type="GO" id="GO:0005794">
    <property type="term" value="C:Golgi apparatus"/>
    <property type="evidence" value="ECO:0007669"/>
    <property type="project" value="TreeGrafter"/>
</dbReference>
<evidence type="ECO:0000256" key="6">
    <source>
        <dbReference type="ARBA" id="ARBA00022692"/>
    </source>
</evidence>
<evidence type="ECO:0000259" key="12">
    <source>
        <dbReference type="Pfam" id="PF13733"/>
    </source>
</evidence>
<proteinExistence type="inferred from homology"/>
<feature type="domain" description="Galactosyltransferase C-terminal" evidence="11">
    <location>
        <begin position="103"/>
        <end position="153"/>
    </location>
</feature>
<keyword evidence="4" id="KW-0328">Glycosyltransferase</keyword>
<comment type="similarity">
    <text evidence="3">Belongs to the glycosyltransferase 7 family.</text>
</comment>
<accession>A0A6C0ILC2</accession>
<keyword evidence="6" id="KW-0812">Transmembrane</keyword>
<dbReference type="InterPro" id="IPR027995">
    <property type="entry name" value="Galactosyl_T_N"/>
</dbReference>
<dbReference type="PANTHER" id="PTHR19300">
    <property type="entry name" value="BETA-1,4-GALACTOSYLTRANSFERASE"/>
    <property type="match status" value="1"/>
</dbReference>
<evidence type="ECO:0008006" key="14">
    <source>
        <dbReference type="Google" id="ProtNLM"/>
    </source>
</evidence>
<dbReference type="EMBL" id="MN740213">
    <property type="protein sequence ID" value="QHT94031.1"/>
    <property type="molecule type" value="Genomic_DNA"/>
</dbReference>
<evidence type="ECO:0000256" key="2">
    <source>
        <dbReference type="ARBA" id="ARBA00004922"/>
    </source>
</evidence>
<keyword evidence="7" id="KW-0735">Signal-anchor</keyword>
<evidence type="ECO:0000256" key="7">
    <source>
        <dbReference type="ARBA" id="ARBA00022968"/>
    </source>
</evidence>
<reference evidence="13" key="1">
    <citation type="journal article" date="2020" name="Nature">
        <title>Giant virus diversity and host interactions through global metagenomics.</title>
        <authorList>
            <person name="Schulz F."/>
            <person name="Roux S."/>
            <person name="Paez-Espino D."/>
            <person name="Jungbluth S."/>
            <person name="Walsh D.A."/>
            <person name="Denef V.J."/>
            <person name="McMahon K.D."/>
            <person name="Konstantinidis K.T."/>
            <person name="Eloe-Fadrosh E.A."/>
            <person name="Kyrpides N.C."/>
            <person name="Woyke T."/>
        </authorList>
    </citation>
    <scope>NUCLEOTIDE SEQUENCE</scope>
    <source>
        <strain evidence="13">GVMAG-M-3300024258-14</strain>
    </source>
</reference>
<dbReference type="GO" id="GO:0005975">
    <property type="term" value="P:carbohydrate metabolic process"/>
    <property type="evidence" value="ECO:0007669"/>
    <property type="project" value="InterPro"/>
</dbReference>
<dbReference type="InterPro" id="IPR003859">
    <property type="entry name" value="Galactosyl_T"/>
</dbReference>
<evidence type="ECO:0000256" key="9">
    <source>
        <dbReference type="ARBA" id="ARBA00023136"/>
    </source>
</evidence>
<dbReference type="PRINTS" id="PR02050">
    <property type="entry name" value="B14GALTRFASE"/>
</dbReference>
<dbReference type="Pfam" id="PF13733">
    <property type="entry name" value="Glyco_transf_7N"/>
    <property type="match status" value="1"/>
</dbReference>
<evidence type="ECO:0000256" key="10">
    <source>
        <dbReference type="ARBA" id="ARBA00023180"/>
    </source>
</evidence>
<evidence type="ECO:0000259" key="11">
    <source>
        <dbReference type="Pfam" id="PF02709"/>
    </source>
</evidence>
<keyword evidence="8" id="KW-1133">Transmembrane helix</keyword>
<dbReference type="SUPFAM" id="SSF53448">
    <property type="entry name" value="Nucleotide-diphospho-sugar transferases"/>
    <property type="match status" value="1"/>
</dbReference>